<name>A0A750QJD7_SALER</name>
<keyword evidence="1" id="KW-0812">Transmembrane</keyword>
<proteinExistence type="predicted"/>
<dbReference type="RefSeq" id="WP_219655711.1">
    <property type="nucleotide sequence ID" value="NZ_CP110931.1"/>
</dbReference>
<organism evidence="3">
    <name type="scientific">Salmonella enterica</name>
    <name type="common">Salmonella choleraesuis</name>
    <dbReference type="NCBI Taxonomy" id="28901"/>
    <lineage>
        <taxon>Bacteria</taxon>
        <taxon>Pseudomonadati</taxon>
        <taxon>Pseudomonadota</taxon>
        <taxon>Gammaproteobacteria</taxon>
        <taxon>Enterobacterales</taxon>
        <taxon>Enterobacteriaceae</taxon>
        <taxon>Salmonella</taxon>
    </lineage>
</organism>
<accession>A0A750QJD7</accession>
<keyword evidence="1" id="KW-1133">Transmembrane helix</keyword>
<feature type="transmembrane region" description="Helical" evidence="1">
    <location>
        <begin position="49"/>
        <end position="68"/>
    </location>
</feature>
<gene>
    <name evidence="3" type="ORF">G8B99_001131</name>
    <name evidence="2" type="ORF">G9A33_001284</name>
</gene>
<sequence>MFLPLSRGESEREDRRTQGISGLSFPYYIIVCIAIYFFESMLLSGCVSLHAYCLLLIAYCLLLIAFVFNRHVRCDLARVVGANIWLTLRYIKRQGEQEAKVQKVRLQCKKYRVCTVHQSLIIILVKGKEVINNGTVYLVHGPEVEGHFPLNHLCI</sequence>
<dbReference type="EMBL" id="DAAUUZ010000003">
    <property type="protein sequence ID" value="HAF3323853.1"/>
    <property type="molecule type" value="Genomic_DNA"/>
</dbReference>
<dbReference type="EMBL" id="DAAVYS010000003">
    <property type="protein sequence ID" value="HAF6433868.1"/>
    <property type="molecule type" value="Genomic_DNA"/>
</dbReference>
<reference evidence="3" key="2">
    <citation type="submission" date="2020-02" db="EMBL/GenBank/DDBJ databases">
        <authorList>
            <consortium name="NCBI Pathogen Detection Project"/>
        </authorList>
    </citation>
    <scope>NUCLEOTIDE SEQUENCE</scope>
    <source>
        <strain evidence="3">MA.00-01048</strain>
        <strain evidence="2">MA.96-08742</strain>
    </source>
</reference>
<evidence type="ECO:0000313" key="3">
    <source>
        <dbReference type="EMBL" id="HAF6433868.1"/>
    </source>
</evidence>
<keyword evidence="1" id="KW-0472">Membrane</keyword>
<feature type="transmembrane region" description="Helical" evidence="1">
    <location>
        <begin position="20"/>
        <end position="37"/>
    </location>
</feature>
<reference evidence="3" key="1">
    <citation type="journal article" date="2018" name="Genome Biol.">
        <title>SKESA: strategic k-mer extension for scrupulous assemblies.</title>
        <authorList>
            <person name="Souvorov A."/>
            <person name="Agarwala R."/>
            <person name="Lipman D.J."/>
        </authorList>
    </citation>
    <scope>NUCLEOTIDE SEQUENCE</scope>
    <source>
        <strain evidence="3">MA.00-01048</strain>
        <strain evidence="2">MA.96-08742</strain>
    </source>
</reference>
<evidence type="ECO:0000313" key="2">
    <source>
        <dbReference type="EMBL" id="HAF3323853.1"/>
    </source>
</evidence>
<evidence type="ECO:0000256" key="1">
    <source>
        <dbReference type="SAM" id="Phobius"/>
    </source>
</evidence>
<dbReference type="AlphaFoldDB" id="A0A750QJD7"/>
<protein>
    <submittedName>
        <fullName evidence="3">Uncharacterized protein</fullName>
    </submittedName>
</protein>
<comment type="caution">
    <text evidence="3">The sequence shown here is derived from an EMBL/GenBank/DDBJ whole genome shotgun (WGS) entry which is preliminary data.</text>
</comment>